<dbReference type="Proteomes" id="UP000676428">
    <property type="component" value="Chromosome"/>
</dbReference>
<protein>
    <submittedName>
        <fullName evidence="1">Uncharacterized protein</fullName>
    </submittedName>
</protein>
<sequence>MNNASLVNQTSAEAGFEYYTPPVWTVAARELMGAIDLDPASNAIANEMVKADRYFSQEDDGLKQQWHGRVWMNHPFHRGEAPCISNHSKCKKKACQQRGYHITKAIPGNADWINKLLHEYMAGHITEAVCITFCNSSETWFKPLLMWPQLFPHGRVHYIGQDGQRVKGCTKGSVITYIGTRTAAFAKAFGHLGTIKVPYKEAA</sequence>
<dbReference type="Pfam" id="PF05869">
    <property type="entry name" value="Dam"/>
    <property type="match status" value="1"/>
</dbReference>
<reference evidence="1 2" key="1">
    <citation type="journal article" date="2012" name="Int. J. Syst. Evol. Microbiol.">
        <title>Shewanella dokdonensis sp. nov., isolated from seawater.</title>
        <authorList>
            <person name="Sung H.R."/>
            <person name="Yoon J.H."/>
            <person name="Ghim S.Y."/>
        </authorList>
    </citation>
    <scope>NUCLEOTIDE SEQUENCE [LARGE SCALE GENOMIC DNA]</scope>
    <source>
        <strain evidence="1 2">DSM 23626</strain>
    </source>
</reference>
<evidence type="ECO:0000313" key="1">
    <source>
        <dbReference type="EMBL" id="QVK23134.1"/>
    </source>
</evidence>
<keyword evidence="2" id="KW-1185">Reference proteome</keyword>
<dbReference type="EMBL" id="CP074572">
    <property type="protein sequence ID" value="QVK23134.1"/>
    <property type="molecule type" value="Genomic_DNA"/>
</dbReference>
<proteinExistence type="predicted"/>
<accession>A0ABX8DEF9</accession>
<dbReference type="RefSeq" id="WP_213681775.1">
    <property type="nucleotide sequence ID" value="NZ_CP074572.1"/>
</dbReference>
<name>A0ABX8DEF9_9GAMM</name>
<dbReference type="InterPro" id="IPR008593">
    <property type="entry name" value="Dam_MeTrfase"/>
</dbReference>
<gene>
    <name evidence="1" type="ORF">KHX94_18950</name>
</gene>
<evidence type="ECO:0000313" key="2">
    <source>
        <dbReference type="Proteomes" id="UP000676428"/>
    </source>
</evidence>
<organism evidence="1 2">
    <name type="scientific">Shewanella dokdonensis</name>
    <dbReference type="NCBI Taxonomy" id="712036"/>
    <lineage>
        <taxon>Bacteria</taxon>
        <taxon>Pseudomonadati</taxon>
        <taxon>Pseudomonadota</taxon>
        <taxon>Gammaproteobacteria</taxon>
        <taxon>Alteromonadales</taxon>
        <taxon>Shewanellaceae</taxon>
        <taxon>Shewanella</taxon>
    </lineage>
</organism>